<evidence type="ECO:0000313" key="2">
    <source>
        <dbReference type="EMBL" id="MED6146839.1"/>
    </source>
</evidence>
<protein>
    <submittedName>
        <fullName evidence="2">Uncharacterized protein</fullName>
    </submittedName>
</protein>
<accession>A0ABU6TES3</accession>
<sequence length="153" mass="16334">MEKTYLYGGCGSGYVSAAAPANPDGEGGVNCAVTQMWVLVVFKAPFSTAAGDGEDDGGASEVRTGARRRMATAGIWRFGMEGGGVDGVVVVATMGVGAASIERERSVDDVVILGIKPIECITDLRIRNKQFLLLFFVINLLFWFFLLVLLVLH</sequence>
<keyword evidence="1" id="KW-1133">Transmembrane helix</keyword>
<reference evidence="2 3" key="1">
    <citation type="journal article" date="2023" name="Plants (Basel)">
        <title>Bridging the Gap: Combining Genomics and Transcriptomics Approaches to Understand Stylosanthes scabra, an Orphan Legume from the Brazilian Caatinga.</title>
        <authorList>
            <person name="Ferreira-Neto J.R.C."/>
            <person name="da Silva M.D."/>
            <person name="Binneck E."/>
            <person name="de Melo N.F."/>
            <person name="da Silva R.H."/>
            <person name="de Melo A.L.T.M."/>
            <person name="Pandolfi V."/>
            <person name="Bustamante F.O."/>
            <person name="Brasileiro-Vidal A.C."/>
            <person name="Benko-Iseppon A.M."/>
        </authorList>
    </citation>
    <scope>NUCLEOTIDE SEQUENCE [LARGE SCALE GENOMIC DNA]</scope>
    <source>
        <tissue evidence="2">Leaves</tissue>
    </source>
</reference>
<proteinExistence type="predicted"/>
<name>A0ABU6TES3_9FABA</name>
<evidence type="ECO:0000313" key="3">
    <source>
        <dbReference type="Proteomes" id="UP001341840"/>
    </source>
</evidence>
<dbReference type="Proteomes" id="UP001341840">
    <property type="component" value="Unassembled WGS sequence"/>
</dbReference>
<keyword evidence="1" id="KW-0472">Membrane</keyword>
<keyword evidence="3" id="KW-1185">Reference proteome</keyword>
<feature type="transmembrane region" description="Helical" evidence="1">
    <location>
        <begin position="131"/>
        <end position="152"/>
    </location>
</feature>
<organism evidence="2 3">
    <name type="scientific">Stylosanthes scabra</name>
    <dbReference type="NCBI Taxonomy" id="79078"/>
    <lineage>
        <taxon>Eukaryota</taxon>
        <taxon>Viridiplantae</taxon>
        <taxon>Streptophyta</taxon>
        <taxon>Embryophyta</taxon>
        <taxon>Tracheophyta</taxon>
        <taxon>Spermatophyta</taxon>
        <taxon>Magnoliopsida</taxon>
        <taxon>eudicotyledons</taxon>
        <taxon>Gunneridae</taxon>
        <taxon>Pentapetalae</taxon>
        <taxon>rosids</taxon>
        <taxon>fabids</taxon>
        <taxon>Fabales</taxon>
        <taxon>Fabaceae</taxon>
        <taxon>Papilionoideae</taxon>
        <taxon>50 kb inversion clade</taxon>
        <taxon>dalbergioids sensu lato</taxon>
        <taxon>Dalbergieae</taxon>
        <taxon>Pterocarpus clade</taxon>
        <taxon>Stylosanthes</taxon>
    </lineage>
</organism>
<dbReference type="EMBL" id="JASCZI010090819">
    <property type="protein sequence ID" value="MED6146839.1"/>
    <property type="molecule type" value="Genomic_DNA"/>
</dbReference>
<comment type="caution">
    <text evidence="2">The sequence shown here is derived from an EMBL/GenBank/DDBJ whole genome shotgun (WGS) entry which is preliminary data.</text>
</comment>
<evidence type="ECO:0000256" key="1">
    <source>
        <dbReference type="SAM" id="Phobius"/>
    </source>
</evidence>
<keyword evidence="1" id="KW-0812">Transmembrane</keyword>
<gene>
    <name evidence="2" type="ORF">PIB30_038397</name>
</gene>